<keyword evidence="1" id="KW-0472">Membrane</keyword>
<name>A0ABQ3CWQ2_9ACTN</name>
<protein>
    <submittedName>
        <fullName evidence="2">Uncharacterized protein</fullName>
    </submittedName>
</protein>
<proteinExistence type="predicted"/>
<accession>A0ABQ3CWQ2</accession>
<comment type="caution">
    <text evidence="2">The sequence shown here is derived from an EMBL/GenBank/DDBJ whole genome shotgun (WGS) entry which is preliminary data.</text>
</comment>
<sequence length="65" mass="6969">MIGLCLTVVGVIGLTERVLAHLSVLLGQFPAARDVFPLLLGLAFVAVAVLARRRTRTATRARAEQ</sequence>
<gene>
    <name evidence="2" type="ORF">GCM10010345_58000</name>
</gene>
<feature type="transmembrane region" description="Helical" evidence="1">
    <location>
        <begin position="36"/>
        <end position="52"/>
    </location>
</feature>
<keyword evidence="3" id="KW-1185">Reference proteome</keyword>
<evidence type="ECO:0000313" key="2">
    <source>
        <dbReference type="EMBL" id="GHA45943.1"/>
    </source>
</evidence>
<evidence type="ECO:0000256" key="1">
    <source>
        <dbReference type="SAM" id="Phobius"/>
    </source>
</evidence>
<dbReference type="Proteomes" id="UP000653644">
    <property type="component" value="Unassembled WGS sequence"/>
</dbReference>
<keyword evidence="1" id="KW-0812">Transmembrane</keyword>
<keyword evidence="1" id="KW-1133">Transmembrane helix</keyword>
<reference evidence="3" key="1">
    <citation type="journal article" date="2019" name="Int. J. Syst. Evol. Microbiol.">
        <title>The Global Catalogue of Microorganisms (GCM) 10K type strain sequencing project: providing services to taxonomists for standard genome sequencing and annotation.</title>
        <authorList>
            <consortium name="The Broad Institute Genomics Platform"/>
            <consortium name="The Broad Institute Genome Sequencing Center for Infectious Disease"/>
            <person name="Wu L."/>
            <person name="Ma J."/>
        </authorList>
    </citation>
    <scope>NUCLEOTIDE SEQUENCE [LARGE SCALE GENOMIC DNA]</scope>
    <source>
        <strain evidence="3">JCM 4733</strain>
    </source>
</reference>
<dbReference type="EMBL" id="BMVN01000024">
    <property type="protein sequence ID" value="GHA45943.1"/>
    <property type="molecule type" value="Genomic_DNA"/>
</dbReference>
<evidence type="ECO:0000313" key="3">
    <source>
        <dbReference type="Proteomes" id="UP000653644"/>
    </source>
</evidence>
<organism evidence="2 3">
    <name type="scientific">Streptomyces canarius</name>
    <dbReference type="NCBI Taxonomy" id="285453"/>
    <lineage>
        <taxon>Bacteria</taxon>
        <taxon>Bacillati</taxon>
        <taxon>Actinomycetota</taxon>
        <taxon>Actinomycetes</taxon>
        <taxon>Kitasatosporales</taxon>
        <taxon>Streptomycetaceae</taxon>
        <taxon>Streptomyces</taxon>
    </lineage>
</organism>